<dbReference type="AlphaFoldDB" id="A0A7J7Z502"/>
<dbReference type="Proteomes" id="UP000527355">
    <property type="component" value="Unassembled WGS sequence"/>
</dbReference>
<organism evidence="1 2">
    <name type="scientific">Myotis myotis</name>
    <name type="common">Greater mouse-eared bat</name>
    <name type="synonym">Vespertilio myotis</name>
    <dbReference type="NCBI Taxonomy" id="51298"/>
    <lineage>
        <taxon>Eukaryota</taxon>
        <taxon>Metazoa</taxon>
        <taxon>Chordata</taxon>
        <taxon>Craniata</taxon>
        <taxon>Vertebrata</taxon>
        <taxon>Euteleostomi</taxon>
        <taxon>Mammalia</taxon>
        <taxon>Eutheria</taxon>
        <taxon>Laurasiatheria</taxon>
        <taxon>Chiroptera</taxon>
        <taxon>Yangochiroptera</taxon>
        <taxon>Vespertilionidae</taxon>
        <taxon>Myotis</taxon>
    </lineage>
</organism>
<accession>A0A7J7Z502</accession>
<evidence type="ECO:0000313" key="1">
    <source>
        <dbReference type="EMBL" id="KAF6368986.1"/>
    </source>
</evidence>
<protein>
    <submittedName>
        <fullName evidence="1">Uncharacterized protein</fullName>
    </submittedName>
</protein>
<proteinExistence type="predicted"/>
<comment type="caution">
    <text evidence="1">The sequence shown here is derived from an EMBL/GenBank/DDBJ whole genome shotgun (WGS) entry which is preliminary data.</text>
</comment>
<name>A0A7J7Z502_MYOMY</name>
<gene>
    <name evidence="1" type="ORF">mMyoMyo1_010395</name>
</gene>
<sequence length="123" mass="13659">MRVPLTRELTCPCAGSIGRNATAPREAHPHLRLLRSLPRGRRPATGRADVLSSMSSWAGINGRREVMFPERFHFLKSSMPEHWALLLCHVSFIKTPFNMSRPCVSLPETPGCLSTAVLNLLAL</sequence>
<keyword evidence="2" id="KW-1185">Reference proteome</keyword>
<reference evidence="1 2" key="1">
    <citation type="journal article" date="2020" name="Nature">
        <title>Six reference-quality genomes reveal evolution of bat adaptations.</title>
        <authorList>
            <person name="Jebb D."/>
            <person name="Huang Z."/>
            <person name="Pippel M."/>
            <person name="Hughes G.M."/>
            <person name="Lavrichenko K."/>
            <person name="Devanna P."/>
            <person name="Winkler S."/>
            <person name="Jermiin L.S."/>
            <person name="Skirmuntt E.C."/>
            <person name="Katzourakis A."/>
            <person name="Burkitt-Gray L."/>
            <person name="Ray D.A."/>
            <person name="Sullivan K.A.M."/>
            <person name="Roscito J.G."/>
            <person name="Kirilenko B.M."/>
            <person name="Davalos L.M."/>
            <person name="Corthals A.P."/>
            <person name="Power M.L."/>
            <person name="Jones G."/>
            <person name="Ransome R.D."/>
            <person name="Dechmann D.K.N."/>
            <person name="Locatelli A.G."/>
            <person name="Puechmaille S.J."/>
            <person name="Fedrigo O."/>
            <person name="Jarvis E.D."/>
            <person name="Hiller M."/>
            <person name="Vernes S.C."/>
            <person name="Myers E.W."/>
            <person name="Teeling E.C."/>
        </authorList>
    </citation>
    <scope>NUCLEOTIDE SEQUENCE [LARGE SCALE GENOMIC DNA]</scope>
    <source>
        <strain evidence="1">MMyoMyo1</strain>
        <tissue evidence="1">Flight muscle</tissue>
    </source>
</reference>
<evidence type="ECO:0000313" key="2">
    <source>
        <dbReference type="Proteomes" id="UP000527355"/>
    </source>
</evidence>
<dbReference type="EMBL" id="JABWUV010000003">
    <property type="protein sequence ID" value="KAF6368986.1"/>
    <property type="molecule type" value="Genomic_DNA"/>
</dbReference>